<evidence type="ECO:0000256" key="1">
    <source>
        <dbReference type="ARBA" id="ARBA00001231"/>
    </source>
</evidence>
<dbReference type="GO" id="GO:0004563">
    <property type="term" value="F:beta-N-acetylhexosaminidase activity"/>
    <property type="evidence" value="ECO:0007669"/>
    <property type="project" value="UniProtKB-EC"/>
</dbReference>
<keyword evidence="4" id="KW-0378">Hydrolase</keyword>
<dbReference type="SUPFAM" id="SSF51445">
    <property type="entry name" value="(Trans)glycosidases"/>
    <property type="match status" value="1"/>
</dbReference>
<proteinExistence type="inferred from homology"/>
<comment type="similarity">
    <text evidence="2">Belongs to the glycosyl hydrolase 20 family.</text>
</comment>
<evidence type="ECO:0000256" key="2">
    <source>
        <dbReference type="ARBA" id="ARBA00006285"/>
    </source>
</evidence>
<dbReference type="Gene3D" id="3.20.20.80">
    <property type="entry name" value="Glycosidases"/>
    <property type="match status" value="1"/>
</dbReference>
<evidence type="ECO:0000256" key="5">
    <source>
        <dbReference type="SAM" id="Phobius"/>
    </source>
</evidence>
<feature type="domain" description="Glycoside hydrolase family 20 catalytic" evidence="6">
    <location>
        <begin position="117"/>
        <end position="268"/>
    </location>
</feature>
<dbReference type="GO" id="GO:0005975">
    <property type="term" value="P:carbohydrate metabolic process"/>
    <property type="evidence" value="ECO:0007669"/>
    <property type="project" value="InterPro"/>
</dbReference>
<evidence type="ECO:0000259" key="6">
    <source>
        <dbReference type="Pfam" id="PF00728"/>
    </source>
</evidence>
<evidence type="ECO:0000313" key="8">
    <source>
        <dbReference type="WBParaSite" id="Pan_g15180.t1"/>
    </source>
</evidence>
<accession>A0A7E4V158</accession>
<keyword evidence="5" id="KW-0472">Membrane</keyword>
<protein>
    <recommendedName>
        <fullName evidence="3">beta-N-acetylhexosaminidase</fullName>
        <ecNumber evidence="3">3.2.1.52</ecNumber>
    </recommendedName>
</protein>
<dbReference type="CDD" id="cd06565">
    <property type="entry name" value="GH20_GcnA-like"/>
    <property type="match status" value="1"/>
</dbReference>
<dbReference type="InterPro" id="IPR015883">
    <property type="entry name" value="Glyco_hydro_20_cat"/>
</dbReference>
<dbReference type="InterPro" id="IPR017853">
    <property type="entry name" value="GH"/>
</dbReference>
<dbReference type="Proteomes" id="UP000492821">
    <property type="component" value="Unassembled WGS sequence"/>
</dbReference>
<evidence type="ECO:0000256" key="4">
    <source>
        <dbReference type="ARBA" id="ARBA00022801"/>
    </source>
</evidence>
<keyword evidence="5" id="KW-1133">Transmembrane helix</keyword>
<dbReference type="InterPro" id="IPR038901">
    <property type="entry name" value="HEXDC-like"/>
</dbReference>
<evidence type="ECO:0000256" key="3">
    <source>
        <dbReference type="ARBA" id="ARBA00012663"/>
    </source>
</evidence>
<feature type="transmembrane region" description="Helical" evidence="5">
    <location>
        <begin position="14"/>
        <end position="34"/>
    </location>
</feature>
<reference evidence="8" key="2">
    <citation type="submission" date="2020-10" db="UniProtKB">
        <authorList>
            <consortium name="WormBaseParasite"/>
        </authorList>
    </citation>
    <scope>IDENTIFICATION</scope>
</reference>
<dbReference type="Pfam" id="PF00728">
    <property type="entry name" value="Glyco_hydro_20"/>
    <property type="match status" value="1"/>
</dbReference>
<dbReference type="PANTHER" id="PTHR21040:SF12">
    <property type="entry name" value="BETA-N-ACETYLHEXOSAMINIDASE"/>
    <property type="match status" value="1"/>
</dbReference>
<keyword evidence="5" id="KW-0812">Transmembrane</keyword>
<name>A0A7E4V158_PANRE</name>
<evidence type="ECO:0000313" key="7">
    <source>
        <dbReference type="Proteomes" id="UP000492821"/>
    </source>
</evidence>
<keyword evidence="7" id="KW-1185">Reference proteome</keyword>
<dbReference type="WBParaSite" id="Pan_g15180.t1">
    <property type="protein sequence ID" value="Pan_g15180.t1"/>
    <property type="gene ID" value="Pan_g15180"/>
</dbReference>
<dbReference type="PANTHER" id="PTHR21040">
    <property type="entry name" value="BCDNA.GH04120"/>
    <property type="match status" value="1"/>
</dbReference>
<organism evidence="7 8">
    <name type="scientific">Panagrellus redivivus</name>
    <name type="common">Microworm</name>
    <dbReference type="NCBI Taxonomy" id="6233"/>
    <lineage>
        <taxon>Eukaryota</taxon>
        <taxon>Metazoa</taxon>
        <taxon>Ecdysozoa</taxon>
        <taxon>Nematoda</taxon>
        <taxon>Chromadorea</taxon>
        <taxon>Rhabditida</taxon>
        <taxon>Tylenchina</taxon>
        <taxon>Panagrolaimomorpha</taxon>
        <taxon>Panagrolaimoidea</taxon>
        <taxon>Panagrolaimidae</taxon>
        <taxon>Panagrellus</taxon>
    </lineage>
</organism>
<reference evidence="7" key="1">
    <citation type="journal article" date="2013" name="Genetics">
        <title>The draft genome and transcriptome of Panagrellus redivivus are shaped by the harsh demands of a free-living lifestyle.</title>
        <authorList>
            <person name="Srinivasan J."/>
            <person name="Dillman A.R."/>
            <person name="Macchietto M.G."/>
            <person name="Heikkinen L."/>
            <person name="Lakso M."/>
            <person name="Fracchia K.M."/>
            <person name="Antoshechkin I."/>
            <person name="Mortazavi A."/>
            <person name="Wong G."/>
            <person name="Sternberg P.W."/>
        </authorList>
    </citation>
    <scope>NUCLEOTIDE SEQUENCE [LARGE SCALE GENOMIC DNA]</scope>
    <source>
        <strain evidence="7">MT8872</strain>
    </source>
</reference>
<dbReference type="EC" id="3.2.1.52" evidence="3"/>
<sequence>MTTNNRRHHGATQVAKVFGFIIFGAAVFVIFNVFNIAESPETSTILPTAMIRRDPDGPEIFGQRMFHLDLKGAPPKVAFYPELFGFIRRLGFDSVLLEYEDMFPYSGRLSVLRAKYAYSEADVKAILAAAAEHRLEIVPLVQTFGHMEFVLKHDAFINLREVPDKADTICPSDNRSIALIHDLLSQVRNAHPHSKSIHIGADEAWHIAKDERCLERLDTPALNGSIDKLKVAHIATVARYAKENLQFEQVYAWNDLFDKINVSILAEAKLNEYLIPVIWGYAADVTAADYFPNGMFARYSEVFPDMLFAGVFKGADGATQTFVNAEKYLANLASYLRLYKQYEPQLSGRVTGMVLTGWSRFWHGIPLCELLPEGLPVLVLEAIYMNDPNLSLDGIYAKGLEFLNCSSTVRATVSPVTFNGFVYVPRKIAAFGNCRFPGADVFRLIERLHLLQWKQNVATDDQSPELAEERARLKRDFAATLPNYYYDDTVDEFIRQNVDLHEPTTTPAF</sequence>
<comment type="catalytic activity">
    <reaction evidence="1">
        <text>Hydrolysis of terminal non-reducing N-acetyl-D-hexosamine residues in N-acetyl-beta-D-hexosaminides.</text>
        <dbReference type="EC" id="3.2.1.52"/>
    </reaction>
</comment>
<dbReference type="AlphaFoldDB" id="A0A7E4V158"/>